<evidence type="ECO:0000313" key="3">
    <source>
        <dbReference type="Proteomes" id="UP000024376"/>
    </source>
</evidence>
<name>A0A024SGZ5_HYPJR</name>
<evidence type="ECO:0000256" key="1">
    <source>
        <dbReference type="SAM" id="SignalP"/>
    </source>
</evidence>
<evidence type="ECO:0008006" key="4">
    <source>
        <dbReference type="Google" id="ProtNLM"/>
    </source>
</evidence>
<dbReference type="EMBL" id="KI911143">
    <property type="protein sequence ID" value="ETS03447.1"/>
    <property type="molecule type" value="Genomic_DNA"/>
</dbReference>
<evidence type="ECO:0000313" key="2">
    <source>
        <dbReference type="EMBL" id="ETS03447.1"/>
    </source>
</evidence>
<reference evidence="3" key="1">
    <citation type="journal article" date="2013" name="Ind. Biotechnol.">
        <title>Comparative genomics analysis of Trichoderma reesei strains.</title>
        <authorList>
            <person name="Koike H."/>
            <person name="Aerts A."/>
            <person name="LaButti K."/>
            <person name="Grigoriev I.V."/>
            <person name="Baker S.E."/>
        </authorList>
    </citation>
    <scope>NUCLEOTIDE SEQUENCE [LARGE SCALE GENOMIC DNA]</scope>
    <source>
        <strain evidence="3">ATCC 56765 / BCRC 32924 / NRRL 11460 / Rut C-30</strain>
    </source>
</reference>
<gene>
    <name evidence="2" type="ORF">M419DRAFT_128740</name>
</gene>
<protein>
    <recommendedName>
        <fullName evidence="4">Secreted protein</fullName>
    </recommendedName>
</protein>
<dbReference type="AlphaFoldDB" id="A0A024SGZ5"/>
<proteinExistence type="predicted"/>
<keyword evidence="1" id="KW-0732">Signal</keyword>
<accession>A0A024SGZ5</accession>
<dbReference type="KEGG" id="trr:M419DRAFT_128740"/>
<sequence length="70" mass="8404">MVGRLFVSSLLSHLFVASFCLDTHRMKLHNTRWFHGGTGDSKMRHNFWDQLEPQGHIKETFTKWHTIMYR</sequence>
<dbReference type="HOGENOM" id="CLU_2759617_0_0_1"/>
<dbReference type="Proteomes" id="UP000024376">
    <property type="component" value="Unassembled WGS sequence"/>
</dbReference>
<organism evidence="2 3">
    <name type="scientific">Hypocrea jecorina (strain ATCC 56765 / BCRC 32924 / NRRL 11460 / Rut C-30)</name>
    <name type="common">Trichoderma reesei</name>
    <dbReference type="NCBI Taxonomy" id="1344414"/>
    <lineage>
        <taxon>Eukaryota</taxon>
        <taxon>Fungi</taxon>
        <taxon>Dikarya</taxon>
        <taxon>Ascomycota</taxon>
        <taxon>Pezizomycotina</taxon>
        <taxon>Sordariomycetes</taxon>
        <taxon>Hypocreomycetidae</taxon>
        <taxon>Hypocreales</taxon>
        <taxon>Hypocreaceae</taxon>
        <taxon>Trichoderma</taxon>
    </lineage>
</organism>
<feature type="chain" id="PRO_5001534314" description="Secreted protein" evidence="1">
    <location>
        <begin position="21"/>
        <end position="70"/>
    </location>
</feature>
<feature type="signal peptide" evidence="1">
    <location>
        <begin position="1"/>
        <end position="20"/>
    </location>
</feature>